<evidence type="ECO:0000313" key="3">
    <source>
        <dbReference type="Proteomes" id="UP000826709"/>
    </source>
</evidence>
<dbReference type="SUPFAM" id="SSF53850">
    <property type="entry name" value="Periplasmic binding protein-like II"/>
    <property type="match status" value="1"/>
</dbReference>
<evidence type="ECO:0000256" key="1">
    <source>
        <dbReference type="ARBA" id="ARBA00009438"/>
    </source>
</evidence>
<dbReference type="EMBL" id="CP037968">
    <property type="protein sequence ID" value="QYZ78487.1"/>
    <property type="molecule type" value="Genomic_DNA"/>
</dbReference>
<dbReference type="GO" id="GO:0030973">
    <property type="term" value="F:molybdate ion binding"/>
    <property type="evidence" value="ECO:0007669"/>
    <property type="project" value="TreeGrafter"/>
</dbReference>
<dbReference type="AlphaFoldDB" id="A0A8G0ZZD1"/>
<dbReference type="Proteomes" id="UP000826709">
    <property type="component" value="Chromosome"/>
</dbReference>
<dbReference type="GO" id="GO:0015689">
    <property type="term" value="P:molybdate ion transport"/>
    <property type="evidence" value="ECO:0007669"/>
    <property type="project" value="TreeGrafter"/>
</dbReference>
<reference evidence="2" key="1">
    <citation type="journal article" date="2005" name="Int. J. Syst. Evol. Microbiol.">
        <title>Methanofollis formosanus sp. nov., isolated from a fish pond.</title>
        <authorList>
            <person name="Wu S.Y."/>
            <person name="Chen S.C."/>
            <person name="Lai M.C."/>
        </authorList>
    </citation>
    <scope>NUCLEOTIDE SEQUENCE</scope>
    <source>
        <strain evidence="2">ML15</strain>
    </source>
</reference>
<sequence length="333" mass="35745">MRGTPLVLLALAAVFVLAAGCTGGDDTPTTLRIVPAGSLLLPMEEVEAGFEASHPGVDVQIEGHGSIQCVRQVTDLHRAIDVVVVADEALIPDMMYRPMEEGDGNYTDSYTTFATNQMVVAYTNQSTYADEITPENWYEILARPDVVVGISNPMLDAAGYRSLMVTTLAGDYYGNGSIYGAILGDHLRPAPAVSQEGTTTVITLPEVLKAEGEKVRVRDGSIYLLSLLDAGGVDYAFEYLSVAEGHGLQYVTLPTEIDLSSAGYADEYEKAVVKLGFQRFGSIGSERIGNPIVYAATVPNTAPHPELAREFMDYMVAQFSEGHGEGWPTPLPA</sequence>
<dbReference type="PANTHER" id="PTHR30632:SF16">
    <property type="entry name" value="MOLYBDATE_TUNGSTATE-BINDING PROTEIN WTPA"/>
    <property type="match status" value="1"/>
</dbReference>
<dbReference type="PANTHER" id="PTHR30632">
    <property type="entry name" value="MOLYBDATE-BINDING PERIPLASMIC PROTEIN"/>
    <property type="match status" value="1"/>
</dbReference>
<evidence type="ECO:0000313" key="2">
    <source>
        <dbReference type="EMBL" id="QYZ78487.1"/>
    </source>
</evidence>
<proteinExistence type="inferred from homology"/>
<dbReference type="Gene3D" id="3.40.190.10">
    <property type="entry name" value="Periplasmic binding protein-like II"/>
    <property type="match status" value="2"/>
</dbReference>
<organism evidence="2 3">
    <name type="scientific">Methanofollis formosanus</name>
    <dbReference type="NCBI Taxonomy" id="299308"/>
    <lineage>
        <taxon>Archaea</taxon>
        <taxon>Methanobacteriati</taxon>
        <taxon>Methanobacteriota</taxon>
        <taxon>Stenosarchaea group</taxon>
        <taxon>Methanomicrobia</taxon>
        <taxon>Methanomicrobiales</taxon>
        <taxon>Methanomicrobiaceae</taxon>
        <taxon>Methanofollis</taxon>
    </lineage>
</organism>
<gene>
    <name evidence="2" type="primary">wtpA</name>
    <name evidence="2" type="ORF">E2N92_03105</name>
</gene>
<dbReference type="InterPro" id="IPR022498">
    <property type="entry name" value="ABC_trnspt_W-bd_WtpA"/>
</dbReference>
<protein>
    <submittedName>
        <fullName evidence="2">Tungstate ABC transporter substrate-binding protein WtpA</fullName>
    </submittedName>
</protein>
<keyword evidence="3" id="KW-1185">Reference proteome</keyword>
<reference evidence="2" key="2">
    <citation type="submission" date="2019-03" db="EMBL/GenBank/DDBJ databases">
        <authorList>
            <person name="Chen S.-C."/>
            <person name="Wu S.-Y."/>
            <person name="Lai M.-C."/>
        </authorList>
    </citation>
    <scope>NUCLEOTIDE SEQUENCE</scope>
    <source>
        <strain evidence="2">ML15</strain>
    </source>
</reference>
<dbReference type="OrthoDB" id="7820at2157"/>
<dbReference type="RefSeq" id="WP_220682247.1">
    <property type="nucleotide sequence ID" value="NZ_CP037968.1"/>
</dbReference>
<dbReference type="GO" id="GO:1901359">
    <property type="term" value="F:tungstate binding"/>
    <property type="evidence" value="ECO:0007669"/>
    <property type="project" value="InterPro"/>
</dbReference>
<comment type="similarity">
    <text evidence="1">Belongs to the bacterial solute-binding protein 1 family. WtpA subfamily.</text>
</comment>
<name>A0A8G0ZZD1_9EURY</name>
<dbReference type="KEGG" id="mfk:E2N92_03105"/>
<dbReference type="CDD" id="cd13540">
    <property type="entry name" value="PBP2_ModA_WtpA"/>
    <property type="match status" value="1"/>
</dbReference>
<dbReference type="NCBIfam" id="TIGR03730">
    <property type="entry name" value="tungstate_WtpA"/>
    <property type="match status" value="1"/>
</dbReference>
<dbReference type="Pfam" id="PF13531">
    <property type="entry name" value="SBP_bac_11"/>
    <property type="match status" value="1"/>
</dbReference>
<dbReference type="InterPro" id="IPR050682">
    <property type="entry name" value="ModA/WtpA"/>
</dbReference>
<accession>A0A8G0ZZD1</accession>
<dbReference type="PROSITE" id="PS51257">
    <property type="entry name" value="PROKAR_LIPOPROTEIN"/>
    <property type="match status" value="1"/>
</dbReference>